<dbReference type="Pfam" id="PF17645">
    <property type="entry name" value="Amdase"/>
    <property type="match status" value="1"/>
</dbReference>
<reference evidence="1 2" key="1">
    <citation type="journal article" date="2014" name="Nature">
        <title>An environmental bacterial taxon with a large and distinct metabolic repertoire.</title>
        <authorList>
            <person name="Wilson M.C."/>
            <person name="Mori T."/>
            <person name="Ruckert C."/>
            <person name="Uria A.R."/>
            <person name="Helf M.J."/>
            <person name="Takada K."/>
            <person name="Gernert C."/>
            <person name="Steffens U.A."/>
            <person name="Heycke N."/>
            <person name="Schmitt S."/>
            <person name="Rinke C."/>
            <person name="Helfrich E.J."/>
            <person name="Brachmann A.O."/>
            <person name="Gurgui C."/>
            <person name="Wakimoto T."/>
            <person name="Kracht M."/>
            <person name="Crusemann M."/>
            <person name="Hentschel U."/>
            <person name="Abe I."/>
            <person name="Matsunaga S."/>
            <person name="Kalinowski J."/>
            <person name="Takeyama H."/>
            <person name="Piel J."/>
        </authorList>
    </citation>
    <scope>NUCLEOTIDE SEQUENCE [LARGE SCALE GENOMIC DNA]</scope>
    <source>
        <strain evidence="2">TSY1</strain>
    </source>
</reference>
<gene>
    <name evidence="1" type="ORF">ETSY1_35190</name>
</gene>
<dbReference type="AlphaFoldDB" id="W4L8N2"/>
<dbReference type="InterPro" id="IPR053714">
    <property type="entry name" value="Iso_Racemase_Enz_sf"/>
</dbReference>
<evidence type="ECO:0000313" key="1">
    <source>
        <dbReference type="EMBL" id="ETW94367.1"/>
    </source>
</evidence>
<protein>
    <recommendedName>
        <fullName evidence="3">Arylmalonate decarboxylase</fullName>
    </recommendedName>
</protein>
<name>W4L8N2_ENTF1</name>
<organism evidence="1 2">
    <name type="scientific">Entotheonella factor</name>
    <dbReference type="NCBI Taxonomy" id="1429438"/>
    <lineage>
        <taxon>Bacteria</taxon>
        <taxon>Pseudomonadati</taxon>
        <taxon>Nitrospinota/Tectimicrobiota group</taxon>
        <taxon>Candidatus Tectimicrobiota</taxon>
        <taxon>Candidatus Entotheonellia</taxon>
        <taxon>Candidatus Entotheonellales</taxon>
        <taxon>Candidatus Entotheonellaceae</taxon>
        <taxon>Candidatus Entotheonella</taxon>
    </lineage>
</organism>
<keyword evidence="2" id="KW-1185">Reference proteome</keyword>
<proteinExistence type="predicted"/>
<evidence type="ECO:0008006" key="3">
    <source>
        <dbReference type="Google" id="ProtNLM"/>
    </source>
</evidence>
<dbReference type="Gene3D" id="3.40.50.12500">
    <property type="match status" value="1"/>
</dbReference>
<evidence type="ECO:0000313" key="2">
    <source>
        <dbReference type="Proteomes" id="UP000019141"/>
    </source>
</evidence>
<dbReference type="InterPro" id="IPR026286">
    <property type="entry name" value="MaiA/AMDase"/>
</dbReference>
<comment type="caution">
    <text evidence="1">The sequence shown here is derived from an EMBL/GenBank/DDBJ whole genome shotgun (WGS) entry which is preliminary data.</text>
</comment>
<accession>W4L8N2</accession>
<dbReference type="HOGENOM" id="CLU_1892347_0_0_7"/>
<dbReference type="PANTHER" id="PTHR40267">
    <property type="entry name" value="BLR3294 PROTEIN"/>
    <property type="match status" value="1"/>
</dbReference>
<sequence length="134" mass="14304">MMGWRARLGFLVPPGNPTVESEMMQLAPAGVSLHFSRLVASGPTGTHEGQEERNRSYLEHIGESTALLAMVKPDVMVLAHTASSYTLTPEAEAQLLADLAARSQSQLITAAGAVKQALRHLGVQRVALATPYAE</sequence>
<dbReference type="PANTHER" id="PTHR40267:SF1">
    <property type="entry name" value="BLR3294 PROTEIN"/>
    <property type="match status" value="1"/>
</dbReference>
<dbReference type="Proteomes" id="UP000019141">
    <property type="component" value="Unassembled WGS sequence"/>
</dbReference>
<dbReference type="EMBL" id="AZHW01001076">
    <property type="protein sequence ID" value="ETW94367.1"/>
    <property type="molecule type" value="Genomic_DNA"/>
</dbReference>